<feature type="domain" description="Mce/MlaD" evidence="2">
    <location>
        <begin position="40"/>
        <end position="115"/>
    </location>
</feature>
<feature type="transmembrane region" description="Helical" evidence="1">
    <location>
        <begin position="9"/>
        <end position="28"/>
    </location>
</feature>
<gene>
    <name evidence="3" type="ORF">BKA16_004222</name>
</gene>
<dbReference type="Pfam" id="PF02470">
    <property type="entry name" value="MlaD"/>
    <property type="match status" value="1"/>
</dbReference>
<evidence type="ECO:0000313" key="3">
    <source>
        <dbReference type="EMBL" id="MBB4137670.1"/>
    </source>
</evidence>
<keyword evidence="4" id="KW-1185">Reference proteome</keyword>
<reference evidence="3 4" key="1">
    <citation type="submission" date="2020-08" db="EMBL/GenBank/DDBJ databases">
        <title>Sequencing the genomes of 1000 actinobacteria strains.</title>
        <authorList>
            <person name="Klenk H.-P."/>
        </authorList>
    </citation>
    <scope>NUCLEOTIDE SEQUENCE [LARGE SCALE GENOMIC DNA]</scope>
    <source>
        <strain evidence="3 4">DSM 45298</strain>
    </source>
</reference>
<dbReference type="AlphaFoldDB" id="A0A840FC29"/>
<evidence type="ECO:0000256" key="1">
    <source>
        <dbReference type="SAM" id="Phobius"/>
    </source>
</evidence>
<dbReference type="Proteomes" id="UP000551501">
    <property type="component" value="Unassembled WGS sequence"/>
</dbReference>
<evidence type="ECO:0000259" key="2">
    <source>
        <dbReference type="Pfam" id="PF02470"/>
    </source>
</evidence>
<sequence>MNRNSRIELALNVLAFAVVVVVCGGYLATQAYHWHPLANTKTAYVEVTDANLVLEDTGVFVSGVRIGSVADVRLQPEGATLVLEYDAQNRLPADSTLSIGLQSALGEPFLNFVPGTGRGGYLENGATVAADALDEPESIPGIFDRISTMSSLFAADPMSGILKTVSEALDGTQDSLDRISDGTRLVAAMLLSRSPRLRTMFANTQIYTSNLDWILEQLPLFSGGLGDIVVDFDTALDATGRLVNQGHLNSAMRDSLYPFLTRLNPYLRKILPEVMDALGPLLPIATAIDGTVPPIDMSAFLSQALELFGGGDGVRLVITQPK</sequence>
<keyword evidence="1" id="KW-0472">Membrane</keyword>
<evidence type="ECO:0000313" key="4">
    <source>
        <dbReference type="Proteomes" id="UP000551501"/>
    </source>
</evidence>
<dbReference type="EMBL" id="JACIFP010000001">
    <property type="protein sequence ID" value="MBB4137670.1"/>
    <property type="molecule type" value="Genomic_DNA"/>
</dbReference>
<keyword evidence="1" id="KW-1133">Transmembrane helix</keyword>
<protein>
    <submittedName>
        <fullName evidence="3">Virulence factor Mce-like protein</fullName>
    </submittedName>
</protein>
<keyword evidence="1" id="KW-0812">Transmembrane</keyword>
<accession>A0A840FC29</accession>
<dbReference type="PANTHER" id="PTHR33371:SF4">
    <property type="entry name" value="INTERMEMBRANE PHOSPHOLIPID TRANSPORT SYSTEM BINDING PROTEIN MLAD"/>
    <property type="match status" value="1"/>
</dbReference>
<dbReference type="RefSeq" id="WP_183372500.1">
    <property type="nucleotide sequence ID" value="NZ_BAABHL010000001.1"/>
</dbReference>
<proteinExistence type="predicted"/>
<dbReference type="InterPro" id="IPR052336">
    <property type="entry name" value="MlaD_Phospholipid_Transporter"/>
</dbReference>
<name>A0A840FC29_9ACTN</name>
<organism evidence="3 4">
    <name type="scientific">Gordonia humi</name>
    <dbReference type="NCBI Taxonomy" id="686429"/>
    <lineage>
        <taxon>Bacteria</taxon>
        <taxon>Bacillati</taxon>
        <taxon>Actinomycetota</taxon>
        <taxon>Actinomycetes</taxon>
        <taxon>Mycobacteriales</taxon>
        <taxon>Gordoniaceae</taxon>
        <taxon>Gordonia</taxon>
    </lineage>
</organism>
<dbReference type="PANTHER" id="PTHR33371">
    <property type="entry name" value="INTERMEMBRANE PHOSPHOLIPID TRANSPORT SYSTEM BINDING PROTEIN MLAD-RELATED"/>
    <property type="match status" value="1"/>
</dbReference>
<comment type="caution">
    <text evidence="3">The sequence shown here is derived from an EMBL/GenBank/DDBJ whole genome shotgun (WGS) entry which is preliminary data.</text>
</comment>
<dbReference type="InterPro" id="IPR003399">
    <property type="entry name" value="Mce/MlaD"/>
</dbReference>